<evidence type="ECO:0000313" key="1">
    <source>
        <dbReference type="EMBL" id="KAJ3496569.1"/>
    </source>
</evidence>
<comment type="caution">
    <text evidence="1">The sequence shown here is derived from an EMBL/GenBank/DDBJ whole genome shotgun (WGS) entry which is preliminary data.</text>
</comment>
<sequence length="307" mass="34446">MSATINPRYLDLQNQQHAYRFSSQYPEPPGSSSHTVEDDRSPSLPSSLPGRYAPTAKGHAANRSLPRIDTEQLKSLSLRERNVARYRNHSPVVEMRRESFQKYRQLLWEKGRTQLGNRDAPHFNIAPVRLPTTPVSSYDSITIYTVVHSQGHSPIGLRRKFDRDMLTATVPQPLQTPSTPNFDRDELLSAITDTNKTLAAGRSKRGKKATSVKRNGRAKQQMASSIPQGLPIHFAYARSHLPLLAAILMSTQVRIGDTIELPVPHPEAWAETLAWVYIGEEELATDKVRENVEYLGGRMCSAEENSP</sequence>
<organism evidence="1 2">
    <name type="scientific">Lecanicillium saksenae</name>
    <dbReference type="NCBI Taxonomy" id="468837"/>
    <lineage>
        <taxon>Eukaryota</taxon>
        <taxon>Fungi</taxon>
        <taxon>Dikarya</taxon>
        <taxon>Ascomycota</taxon>
        <taxon>Pezizomycotina</taxon>
        <taxon>Sordariomycetes</taxon>
        <taxon>Hypocreomycetidae</taxon>
        <taxon>Hypocreales</taxon>
        <taxon>Cordycipitaceae</taxon>
        <taxon>Lecanicillium</taxon>
    </lineage>
</organism>
<gene>
    <name evidence="1" type="ORF">NLG97_g2564</name>
</gene>
<dbReference type="EMBL" id="JANAKD010000178">
    <property type="protein sequence ID" value="KAJ3496569.1"/>
    <property type="molecule type" value="Genomic_DNA"/>
</dbReference>
<name>A0ACC1R184_9HYPO</name>
<accession>A0ACC1R184</accession>
<evidence type="ECO:0000313" key="2">
    <source>
        <dbReference type="Proteomes" id="UP001148737"/>
    </source>
</evidence>
<keyword evidence="2" id="KW-1185">Reference proteome</keyword>
<proteinExistence type="predicted"/>
<dbReference type="Proteomes" id="UP001148737">
    <property type="component" value="Unassembled WGS sequence"/>
</dbReference>
<reference evidence="1" key="1">
    <citation type="submission" date="2022-07" db="EMBL/GenBank/DDBJ databases">
        <title>Genome Sequence of Lecanicillium saksenae.</title>
        <authorList>
            <person name="Buettner E."/>
        </authorList>
    </citation>
    <scope>NUCLEOTIDE SEQUENCE</scope>
    <source>
        <strain evidence="1">VT-O1</strain>
    </source>
</reference>
<protein>
    <submittedName>
        <fullName evidence="1">Uncharacterized protein</fullName>
    </submittedName>
</protein>